<dbReference type="RefSeq" id="XP_031756247.1">
    <property type="nucleotide sequence ID" value="XM_031900387.1"/>
</dbReference>
<dbReference type="Proteomes" id="UP000008143">
    <property type="component" value="Chromosome 4"/>
</dbReference>
<protein>
    <submittedName>
        <fullName evidence="4">Uncharacterized protein LOC108647343</fullName>
    </submittedName>
</protein>
<evidence type="ECO:0000313" key="3">
    <source>
        <dbReference type="Proteomes" id="UP000008143"/>
    </source>
</evidence>
<reference evidence="4" key="1">
    <citation type="submission" date="2025-08" db="UniProtKB">
        <authorList>
            <consortium name="RefSeq"/>
        </authorList>
    </citation>
    <scope>IDENTIFICATION</scope>
    <source>
        <strain evidence="4">Nigerian</strain>
        <tissue evidence="4">Liver and blood</tissue>
    </source>
</reference>
<feature type="transmembrane region" description="Helical" evidence="2">
    <location>
        <begin position="366"/>
        <end position="391"/>
    </location>
</feature>
<dbReference type="KEGG" id="xtr:108647343"/>
<keyword evidence="2" id="KW-0472">Membrane</keyword>
<keyword evidence="2" id="KW-0812">Transmembrane</keyword>
<evidence type="ECO:0000256" key="1">
    <source>
        <dbReference type="SAM" id="MobiDB-lite"/>
    </source>
</evidence>
<evidence type="ECO:0000313" key="5">
    <source>
        <dbReference type="Xenbase" id="XB-GENE-29090791"/>
    </source>
</evidence>
<feature type="compositionally biased region" description="Polar residues" evidence="1">
    <location>
        <begin position="99"/>
        <end position="113"/>
    </location>
</feature>
<keyword evidence="3" id="KW-1185">Reference proteome</keyword>
<dbReference type="AGR" id="Xenbase:XB-GENE-29090791"/>
<dbReference type="Xenbase" id="XB-GENE-29090791">
    <property type="gene designation" value="LOC108647343"/>
</dbReference>
<dbReference type="AlphaFoldDB" id="A0A8J1JEF1"/>
<sequence>MNRDKLLRPTERQDKKENNNQIPWTNREKLLKPVESVSPKQNEHPYARQSFRSPSSDGWNKEHQGVKEPLAEPLRRNSLGSQHQYTKRTPVAQKEELQYRSSNTSGSQNQKTQPGYKLSAEPLPAQEPLYNSITGSSYDYISKNDCDGLKYKPAGPLSSHTPEPQPQQYSGTYLSTEWSQYKTQTEEEIPSPIHVPKETIHLRTASPQESVYRNSHRPYTSSGGATSDMAYTGYLRPQTPPVEASRNNSLEDYRQPSDLIRNSAGGHNSHMDPTYGVFKGSQKPHTSESHNKDYYGTIQNSDLLGSDRSVLKHSNGPLHSEKWQVQQVATGYHLSEGPPALRQVPKHTESRDSDLYLNTSVKDGQVFIISCLELHACSVFFFYFYVFYLIISVSKHVWYIPCN</sequence>
<proteinExistence type="predicted"/>
<gene>
    <name evidence="4 5" type="primary">LOC108647343</name>
</gene>
<accession>A0A8J1JEF1</accession>
<feature type="compositionally biased region" description="Basic and acidic residues" evidence="1">
    <location>
        <begin position="59"/>
        <end position="75"/>
    </location>
</feature>
<dbReference type="GeneID" id="108647343"/>
<feature type="compositionally biased region" description="Basic and acidic residues" evidence="1">
    <location>
        <begin position="1"/>
        <end position="18"/>
    </location>
</feature>
<evidence type="ECO:0000256" key="2">
    <source>
        <dbReference type="SAM" id="Phobius"/>
    </source>
</evidence>
<organism evidence="3 4">
    <name type="scientific">Xenopus tropicalis</name>
    <name type="common">Western clawed frog</name>
    <name type="synonym">Silurana tropicalis</name>
    <dbReference type="NCBI Taxonomy" id="8364"/>
    <lineage>
        <taxon>Eukaryota</taxon>
        <taxon>Metazoa</taxon>
        <taxon>Chordata</taxon>
        <taxon>Craniata</taxon>
        <taxon>Vertebrata</taxon>
        <taxon>Euteleostomi</taxon>
        <taxon>Amphibia</taxon>
        <taxon>Batrachia</taxon>
        <taxon>Anura</taxon>
        <taxon>Pipoidea</taxon>
        <taxon>Pipidae</taxon>
        <taxon>Xenopodinae</taxon>
        <taxon>Xenopus</taxon>
        <taxon>Silurana</taxon>
    </lineage>
</organism>
<feature type="region of interest" description="Disordered" evidence="1">
    <location>
        <begin position="1"/>
        <end position="128"/>
    </location>
</feature>
<keyword evidence="2" id="KW-1133">Transmembrane helix</keyword>
<evidence type="ECO:0000313" key="4">
    <source>
        <dbReference type="RefSeq" id="XP_031756247.1"/>
    </source>
</evidence>
<name>A0A8J1JEF1_XENTR</name>